<evidence type="ECO:0000256" key="1">
    <source>
        <dbReference type="SAM" id="SignalP"/>
    </source>
</evidence>
<gene>
    <name evidence="2" type="ORF">H1D41_12145</name>
</gene>
<reference evidence="2" key="1">
    <citation type="submission" date="2020-10" db="EMBL/GenBank/DDBJ databases">
        <title>Paenihalocynthiibacter styelae gen. nov., sp. nov., isolated from stalked sea squirt Styela clava.</title>
        <authorList>
            <person name="Kim Y.-O."/>
            <person name="Yoon J.-H."/>
        </authorList>
    </citation>
    <scope>NUCLEOTIDE SEQUENCE</scope>
    <source>
        <strain evidence="2">MYP1-1</strain>
    </source>
</reference>
<feature type="chain" id="PRO_5035280374" description="TonB-dependent receptor" evidence="1">
    <location>
        <begin position="25"/>
        <end position="787"/>
    </location>
</feature>
<name>A0A8J7LKP1_9RHOB</name>
<dbReference type="RefSeq" id="WP_228849162.1">
    <property type="nucleotide sequence ID" value="NZ_JADCKQ010000009.1"/>
</dbReference>
<organism evidence="2 3">
    <name type="scientific">Halocynthiibacter styelae</name>
    <dbReference type="NCBI Taxonomy" id="2761955"/>
    <lineage>
        <taxon>Bacteria</taxon>
        <taxon>Pseudomonadati</taxon>
        <taxon>Pseudomonadota</taxon>
        <taxon>Alphaproteobacteria</taxon>
        <taxon>Rhodobacterales</taxon>
        <taxon>Paracoccaceae</taxon>
        <taxon>Halocynthiibacter</taxon>
    </lineage>
</organism>
<sequence>MKTQSTIAGLMMTAAWIIPGSAWAETCSATDLECAANAQAVVSMPVGANAEVAATAPKAQGFAISINGATPQGDTRLIEAQRRADVALAAADIQVRYDGLDQSRRLDAHVIGDQAWQAGDTVTFQSRMNYPAFVTRGEIRILDTAARGGAKTVATVAITPGTQASVTLPAGDNLAFVHRVYDANGRYDETVALPLSQRDTRGISDVATQEEGTSALARQNIPVRGGAVTVSGTGLPAGARIRTLGEVIEADGSGRFVIQRIMPVGDHAVQVAARTVDLTRDIEIPGSEWFYVGVADVTLGWRSDDTDGSEDYQRGRIAGYVNGRLANGTEITASVDTREEDLSDIFRNLDKRDPRSVLNRIDTDDAYPTYGDDSSIVEDAPTSGRFYLRAERDGNHITWGDGKANLEGAEFIRNTRTLYGLHGEWASQNTTADGEARLRINAYAAQPDNLPGRDIFRGTGGSIYFLNQQDISRGSDHLTIEITDPTNGRVLDRRTLSYGTDYTINYTQGVIRLNQPLSAYGGTSGLISENPNGDNNVNLVAAYEYTPTAGDLDGFAYGARAEAWVSDSVRIGATGMVENTGAADQTALGADLRWQHSETTWAELEVAQSDGPGFGFSNSTDGGLTNSETDAQGGKGQAIRLEAQADLNEIGLATPGLIGAYYERRDAGFTSLDYAVVDDETLWGVFVEIEPSDRTRLRFYADSYENAAGREDLEAGLELHHKLSDTRELSFGVEYLDRVTPGDAINTGTRTDLALRYTATPSDALSWYVYGQGSVDRTGGLARNERF</sequence>
<protein>
    <recommendedName>
        <fullName evidence="4">TonB-dependent receptor</fullName>
    </recommendedName>
</protein>
<keyword evidence="3" id="KW-1185">Reference proteome</keyword>
<keyword evidence="1" id="KW-0732">Signal</keyword>
<dbReference type="EMBL" id="JADCKQ010000009">
    <property type="protein sequence ID" value="MBI1494390.1"/>
    <property type="molecule type" value="Genomic_DNA"/>
</dbReference>
<evidence type="ECO:0000313" key="3">
    <source>
        <dbReference type="Proteomes" id="UP000640583"/>
    </source>
</evidence>
<evidence type="ECO:0008006" key="4">
    <source>
        <dbReference type="Google" id="ProtNLM"/>
    </source>
</evidence>
<comment type="caution">
    <text evidence="2">The sequence shown here is derived from an EMBL/GenBank/DDBJ whole genome shotgun (WGS) entry which is preliminary data.</text>
</comment>
<dbReference type="AlphaFoldDB" id="A0A8J7LKP1"/>
<feature type="signal peptide" evidence="1">
    <location>
        <begin position="1"/>
        <end position="24"/>
    </location>
</feature>
<accession>A0A8J7LKP1</accession>
<evidence type="ECO:0000313" key="2">
    <source>
        <dbReference type="EMBL" id="MBI1494390.1"/>
    </source>
</evidence>
<proteinExistence type="predicted"/>
<dbReference type="Proteomes" id="UP000640583">
    <property type="component" value="Unassembled WGS sequence"/>
</dbReference>
<feature type="non-terminal residue" evidence="2">
    <location>
        <position position="787"/>
    </location>
</feature>